<proteinExistence type="predicted"/>
<accession>X0V317</accession>
<comment type="caution">
    <text evidence="1">The sequence shown here is derived from an EMBL/GenBank/DDBJ whole genome shotgun (WGS) entry which is preliminary data.</text>
</comment>
<dbReference type="EMBL" id="BARS01022944">
    <property type="protein sequence ID" value="GAG05817.1"/>
    <property type="molecule type" value="Genomic_DNA"/>
</dbReference>
<evidence type="ECO:0000313" key="1">
    <source>
        <dbReference type="EMBL" id="GAG05817.1"/>
    </source>
</evidence>
<feature type="non-terminal residue" evidence="1">
    <location>
        <position position="1"/>
    </location>
</feature>
<sequence length="127" mass="14288">LVNEFDRNARYVFPSPPVPNVIVSGDKEGGLIEVFDHFYSRSDSDGRRAGLLHHHKILISGGLDSLKFLKEIKGIPYDEAVSRIENFSDSLEEKFGLVLGFFPKCEQPSIMEEPINLYLNFASSVKT</sequence>
<organism evidence="1">
    <name type="scientific">marine sediment metagenome</name>
    <dbReference type="NCBI Taxonomy" id="412755"/>
    <lineage>
        <taxon>unclassified sequences</taxon>
        <taxon>metagenomes</taxon>
        <taxon>ecological metagenomes</taxon>
    </lineage>
</organism>
<dbReference type="AlphaFoldDB" id="X0V317"/>
<name>X0V317_9ZZZZ</name>
<gene>
    <name evidence="1" type="ORF">S01H1_36606</name>
</gene>
<protein>
    <submittedName>
        <fullName evidence="1">Uncharacterized protein</fullName>
    </submittedName>
</protein>
<reference evidence="1" key="1">
    <citation type="journal article" date="2014" name="Front. Microbiol.">
        <title>High frequency of phylogenetically diverse reductive dehalogenase-homologous genes in deep subseafloor sedimentary metagenomes.</title>
        <authorList>
            <person name="Kawai M."/>
            <person name="Futagami T."/>
            <person name="Toyoda A."/>
            <person name="Takaki Y."/>
            <person name="Nishi S."/>
            <person name="Hori S."/>
            <person name="Arai W."/>
            <person name="Tsubouchi T."/>
            <person name="Morono Y."/>
            <person name="Uchiyama I."/>
            <person name="Ito T."/>
            <person name="Fujiyama A."/>
            <person name="Inagaki F."/>
            <person name="Takami H."/>
        </authorList>
    </citation>
    <scope>NUCLEOTIDE SEQUENCE</scope>
    <source>
        <strain evidence="1">Expedition CK06-06</strain>
    </source>
</reference>